<evidence type="ECO:0000313" key="2">
    <source>
        <dbReference type="Proteomes" id="UP000652219"/>
    </source>
</evidence>
<evidence type="ECO:0000313" key="1">
    <source>
        <dbReference type="EMBL" id="KAF6803105.1"/>
    </source>
</evidence>
<dbReference type="Proteomes" id="UP000652219">
    <property type="component" value="Unassembled WGS sequence"/>
</dbReference>
<proteinExistence type="predicted"/>
<accession>A0A8H6MP49</accession>
<gene>
    <name evidence="1" type="ORF">CSOJ01_11123</name>
</gene>
<keyword evidence="2" id="KW-1185">Reference proteome</keyword>
<comment type="caution">
    <text evidence="1">The sequence shown here is derived from an EMBL/GenBank/DDBJ whole genome shotgun (WGS) entry which is preliminary data.</text>
</comment>
<name>A0A8H6MP49_9PEZI</name>
<protein>
    <submittedName>
        <fullName evidence="1">Uncharacterized protein</fullName>
    </submittedName>
</protein>
<dbReference type="EMBL" id="WIGN01000248">
    <property type="protein sequence ID" value="KAF6803105.1"/>
    <property type="molecule type" value="Genomic_DNA"/>
</dbReference>
<sequence length="162" mass="17669">MRLDDLPPLIARVSVSSVWTIPPHRRLDSTSILSCVSSPAPRLIAYPDASMASVVLSSTNPHDVESDARLSDHASHHLSLSPDSIRIDTYRDRSVCPSCSACYTGSQGFSGCNRWVMAPSVRLPEDPGGRDSEQCACRCRVRCCAALRFEVAWMSISSGLLF</sequence>
<organism evidence="1 2">
    <name type="scientific">Colletotrichum sojae</name>
    <dbReference type="NCBI Taxonomy" id="2175907"/>
    <lineage>
        <taxon>Eukaryota</taxon>
        <taxon>Fungi</taxon>
        <taxon>Dikarya</taxon>
        <taxon>Ascomycota</taxon>
        <taxon>Pezizomycotina</taxon>
        <taxon>Sordariomycetes</taxon>
        <taxon>Hypocreomycetidae</taxon>
        <taxon>Glomerellales</taxon>
        <taxon>Glomerellaceae</taxon>
        <taxon>Colletotrichum</taxon>
        <taxon>Colletotrichum orchidearum species complex</taxon>
    </lineage>
</organism>
<dbReference type="AlphaFoldDB" id="A0A8H6MP49"/>
<reference evidence="1 2" key="1">
    <citation type="journal article" date="2020" name="Phytopathology">
        <title>Genome Sequence Resources of Colletotrichum truncatum, C. plurivorum, C. musicola, and C. sojae: Four Species Pathogenic to Soybean (Glycine max).</title>
        <authorList>
            <person name="Rogerio F."/>
            <person name="Boufleur T.R."/>
            <person name="Ciampi-Guillardi M."/>
            <person name="Sukno S.A."/>
            <person name="Thon M.R."/>
            <person name="Massola Junior N.S."/>
            <person name="Baroncelli R."/>
        </authorList>
    </citation>
    <scope>NUCLEOTIDE SEQUENCE [LARGE SCALE GENOMIC DNA]</scope>
    <source>
        <strain evidence="1 2">LFN0009</strain>
    </source>
</reference>